<sequence length="73" mass="7712">MIGLREDQQMKARMIDFLNHAAEHCGSWLACDGGVSSSTSFSDPPLSQASQLPHWTVVEVRPAAASAASKAVG</sequence>
<proteinExistence type="predicted"/>
<accession>A0ABY0V119</accession>
<name>A0ABY0V119_PSECE</name>
<dbReference type="EMBL" id="LT629753">
    <property type="protein sequence ID" value="SDT49278.1"/>
    <property type="molecule type" value="Genomic_DNA"/>
</dbReference>
<organism evidence="1 2">
    <name type="scientific">Pseudomonas cedrina</name>
    <dbReference type="NCBI Taxonomy" id="651740"/>
    <lineage>
        <taxon>Bacteria</taxon>
        <taxon>Pseudomonadati</taxon>
        <taxon>Pseudomonadota</taxon>
        <taxon>Gammaproteobacteria</taxon>
        <taxon>Pseudomonadales</taxon>
        <taxon>Pseudomonadaceae</taxon>
        <taxon>Pseudomonas</taxon>
    </lineage>
</organism>
<reference evidence="1 2" key="1">
    <citation type="submission" date="2016-10" db="EMBL/GenBank/DDBJ databases">
        <authorList>
            <person name="Varghese N."/>
            <person name="Submissions S."/>
        </authorList>
    </citation>
    <scope>NUCLEOTIDE SEQUENCE [LARGE SCALE GENOMIC DNA]</scope>
    <source>
        <strain evidence="1 2">BS2981</strain>
    </source>
</reference>
<dbReference type="Proteomes" id="UP000199576">
    <property type="component" value="Chromosome I"/>
</dbReference>
<evidence type="ECO:0000313" key="2">
    <source>
        <dbReference type="Proteomes" id="UP000199576"/>
    </source>
</evidence>
<gene>
    <name evidence="1" type="ORF">SAMN04490182_4962</name>
</gene>
<protein>
    <submittedName>
        <fullName evidence="1">Uncharacterized protein</fullName>
    </submittedName>
</protein>
<keyword evidence="2" id="KW-1185">Reference proteome</keyword>
<evidence type="ECO:0000313" key="1">
    <source>
        <dbReference type="EMBL" id="SDT49278.1"/>
    </source>
</evidence>